<comment type="caution">
    <text evidence="1">The sequence shown here is derived from an EMBL/GenBank/DDBJ whole genome shotgun (WGS) entry which is preliminary data.</text>
</comment>
<dbReference type="EMBL" id="JAQIZT010000011">
    <property type="protein sequence ID" value="KAJ6979321.1"/>
    <property type="molecule type" value="Genomic_DNA"/>
</dbReference>
<evidence type="ECO:0000313" key="1">
    <source>
        <dbReference type="EMBL" id="KAJ6979321.1"/>
    </source>
</evidence>
<proteinExistence type="predicted"/>
<protein>
    <submittedName>
        <fullName evidence="1">Uncharacterized protein</fullName>
    </submittedName>
</protein>
<sequence length="114" mass="12604">MAGHSCVLSKERVPLRLGSLFSQGRVLKMLRTVIGDGRSANAWSDSWVPDLPNSRISSSRSPILQGGVGNMPEKRDCHLSSELGDTPTKELERASLQASWDAKLVIFIFFPFFN</sequence>
<dbReference type="AlphaFoldDB" id="A0AAD6M5S7"/>
<dbReference type="Proteomes" id="UP001164929">
    <property type="component" value="Chromosome 11"/>
</dbReference>
<name>A0AAD6M5S7_9ROSI</name>
<gene>
    <name evidence="1" type="ORF">NC653_027467</name>
</gene>
<evidence type="ECO:0000313" key="2">
    <source>
        <dbReference type="Proteomes" id="UP001164929"/>
    </source>
</evidence>
<keyword evidence="2" id="KW-1185">Reference proteome</keyword>
<reference evidence="1" key="1">
    <citation type="journal article" date="2023" name="Mol. Ecol. Resour.">
        <title>Chromosome-level genome assembly of a triploid poplar Populus alba 'Berolinensis'.</title>
        <authorList>
            <person name="Chen S."/>
            <person name="Yu Y."/>
            <person name="Wang X."/>
            <person name="Wang S."/>
            <person name="Zhang T."/>
            <person name="Zhou Y."/>
            <person name="He R."/>
            <person name="Meng N."/>
            <person name="Wang Y."/>
            <person name="Liu W."/>
            <person name="Liu Z."/>
            <person name="Liu J."/>
            <person name="Guo Q."/>
            <person name="Huang H."/>
            <person name="Sederoff R.R."/>
            <person name="Wang G."/>
            <person name="Qu G."/>
            <person name="Chen S."/>
        </authorList>
    </citation>
    <scope>NUCLEOTIDE SEQUENCE</scope>
    <source>
        <strain evidence="1">SC-2020</strain>
    </source>
</reference>
<accession>A0AAD6M5S7</accession>
<organism evidence="1 2">
    <name type="scientific">Populus alba x Populus x berolinensis</name>
    <dbReference type="NCBI Taxonomy" id="444605"/>
    <lineage>
        <taxon>Eukaryota</taxon>
        <taxon>Viridiplantae</taxon>
        <taxon>Streptophyta</taxon>
        <taxon>Embryophyta</taxon>
        <taxon>Tracheophyta</taxon>
        <taxon>Spermatophyta</taxon>
        <taxon>Magnoliopsida</taxon>
        <taxon>eudicotyledons</taxon>
        <taxon>Gunneridae</taxon>
        <taxon>Pentapetalae</taxon>
        <taxon>rosids</taxon>
        <taxon>fabids</taxon>
        <taxon>Malpighiales</taxon>
        <taxon>Salicaceae</taxon>
        <taxon>Saliceae</taxon>
        <taxon>Populus</taxon>
    </lineage>
</organism>